<dbReference type="GO" id="GO:0016740">
    <property type="term" value="F:transferase activity"/>
    <property type="evidence" value="ECO:0007669"/>
    <property type="project" value="UniProtKB-ARBA"/>
</dbReference>
<evidence type="ECO:0000256" key="11">
    <source>
        <dbReference type="ARBA" id="ARBA00022884"/>
    </source>
</evidence>
<evidence type="ECO:0000259" key="17">
    <source>
        <dbReference type="PROSITE" id="PS50886"/>
    </source>
</evidence>
<organism evidence="20 21">
    <name type="scientific">Aedoeadaptatus ivorii</name>
    <dbReference type="NCBI Taxonomy" id="54006"/>
    <lineage>
        <taxon>Bacteria</taxon>
        <taxon>Bacillati</taxon>
        <taxon>Bacillota</taxon>
        <taxon>Tissierellia</taxon>
        <taxon>Tissierellales</taxon>
        <taxon>Peptoniphilaceae</taxon>
        <taxon>Aedoeadaptatus</taxon>
    </lineage>
</organism>
<dbReference type="InterPro" id="IPR045864">
    <property type="entry name" value="aa-tRNA-synth_II/BPL/LPL"/>
</dbReference>
<dbReference type="Pfam" id="PF03483">
    <property type="entry name" value="B3_4"/>
    <property type="match status" value="1"/>
</dbReference>
<proteinExistence type="inferred from homology"/>
<feature type="binding site" evidence="15">
    <location>
        <position position="470"/>
    </location>
    <ligand>
        <name>Mg(2+)</name>
        <dbReference type="ChEBI" id="CHEBI:18420"/>
        <note>shared with alpha subunit</note>
    </ligand>
</feature>
<dbReference type="Pfam" id="PF01588">
    <property type="entry name" value="tRNA_bind"/>
    <property type="match status" value="1"/>
</dbReference>
<dbReference type="Gene3D" id="2.40.50.140">
    <property type="entry name" value="Nucleic acid-binding proteins"/>
    <property type="match status" value="1"/>
</dbReference>
<dbReference type="InterPro" id="IPR004532">
    <property type="entry name" value="Phe-tRNA-ligase_IIc_bsu_bact"/>
</dbReference>
<dbReference type="InterPro" id="IPR005146">
    <property type="entry name" value="B3/B4_tRNA-bd"/>
</dbReference>
<sequence>MLLPKAWLEKYVEIEGSTRALADRITETGSHVESIENRGKDISGVVIGRIEKIEAHPDADKLVVCQVDVGTDTRQIITGAKNVFEGALVPVALDGAKLAGGMEIHETEMRGVKSCGMMCSLEEVGFDASVVPKESRDGIHILTADCKPGDDYTKILELDKEVIELEITPNRPDCLSVAGMAIETAASCDSELHLPEISVVEDGEVAMKDRFSKLDVQTENAPRFYLRMLTDVQVAPSPQWMQNDLMASGVRPVNNIVDLTNYVMLELGQPLHAYDLAALDGDGIVVRMAEEGERMTTLDEEERILTPSDIVIADGSGVIGLAGVMGGAMSSVNSSTHTVILEGANFSGEHIRKTSKRLGLRSEASTRFEKGLDPETAKRAVDRVAQLAVEIGAAKVAKGALDHYPHPVSPKTLEASVSRINGLLGTALSGEEMEKILESLLIDVERNEDTLRATIPTFRGDLNIWQDLAEEVGRIYGFGNIEPKPLTGTLTRGGKSPYRRAEKKARDILLAAGYDEFMTYSFMGPSAYDRIRLPEGHPLRDSVRIMNPLGEEYSIMRTTLLPNMLDIFAKNISYKNSAAYGFEFGNVFSKEDDGEGLPKESVNLSIGFYGKEDFYFLKKTIETLLFRMGIGDLRFVQAEDFPLFHRGRQARVFSGDAEIGIFGAVHPELSDEMGLRQEIYMAELDFSRIVDAAVEAVTYRPIARFPAVERDLAFVVEKKLPAQKLIDYIEEKGTDLLEEVRVFDVYFGKGIEDGKKSIALKMFFRHQERTLKESEVTEIIDALIEGIESTFDAKLRSE</sequence>
<dbReference type="FunFam" id="3.30.70.380:FF:000001">
    <property type="entry name" value="Phenylalanine--tRNA ligase beta subunit"/>
    <property type="match status" value="1"/>
</dbReference>
<dbReference type="Gene3D" id="3.30.70.380">
    <property type="entry name" value="Ferrodoxin-fold anticodon-binding domain"/>
    <property type="match status" value="1"/>
</dbReference>
<dbReference type="SMART" id="SM00896">
    <property type="entry name" value="FDX-ACB"/>
    <property type="match status" value="1"/>
</dbReference>
<comment type="catalytic activity">
    <reaction evidence="14 15">
        <text>tRNA(Phe) + L-phenylalanine + ATP = L-phenylalanyl-tRNA(Phe) + AMP + diphosphate + H(+)</text>
        <dbReference type="Rhea" id="RHEA:19413"/>
        <dbReference type="Rhea" id="RHEA-COMP:9668"/>
        <dbReference type="Rhea" id="RHEA-COMP:9699"/>
        <dbReference type="ChEBI" id="CHEBI:15378"/>
        <dbReference type="ChEBI" id="CHEBI:30616"/>
        <dbReference type="ChEBI" id="CHEBI:33019"/>
        <dbReference type="ChEBI" id="CHEBI:58095"/>
        <dbReference type="ChEBI" id="CHEBI:78442"/>
        <dbReference type="ChEBI" id="CHEBI:78531"/>
        <dbReference type="ChEBI" id="CHEBI:456215"/>
        <dbReference type="EC" id="6.1.1.20"/>
    </reaction>
</comment>
<evidence type="ECO:0000256" key="15">
    <source>
        <dbReference type="HAMAP-Rule" id="MF_00283"/>
    </source>
</evidence>
<comment type="subunit">
    <text evidence="3 15">Tetramer of two alpha and two beta subunits.</text>
</comment>
<comment type="similarity">
    <text evidence="2 15">Belongs to the phenylalanyl-tRNA synthetase beta subunit family. Type 1 subfamily.</text>
</comment>
<dbReference type="SMART" id="SM00874">
    <property type="entry name" value="B5"/>
    <property type="match status" value="1"/>
</dbReference>
<dbReference type="FunFam" id="2.40.50.140:FF:000045">
    <property type="entry name" value="Phenylalanine--tRNA ligase beta subunit"/>
    <property type="match status" value="1"/>
</dbReference>
<dbReference type="Pfam" id="PF03484">
    <property type="entry name" value="B5"/>
    <property type="match status" value="1"/>
</dbReference>
<feature type="domain" description="B5" evidence="19">
    <location>
        <begin position="408"/>
        <end position="483"/>
    </location>
</feature>
<evidence type="ECO:0000256" key="7">
    <source>
        <dbReference type="ARBA" id="ARBA00022723"/>
    </source>
</evidence>
<dbReference type="PROSITE" id="PS51483">
    <property type="entry name" value="B5"/>
    <property type="match status" value="1"/>
</dbReference>
<dbReference type="PANTHER" id="PTHR10947">
    <property type="entry name" value="PHENYLALANYL-TRNA SYNTHETASE BETA CHAIN AND LEUCINE-RICH REPEAT-CONTAINING PROTEIN 47"/>
    <property type="match status" value="1"/>
</dbReference>
<dbReference type="InterPro" id="IPR045060">
    <property type="entry name" value="Phe-tRNA-ligase_IIc_bsu"/>
</dbReference>
<evidence type="ECO:0000256" key="12">
    <source>
        <dbReference type="ARBA" id="ARBA00022917"/>
    </source>
</evidence>
<dbReference type="InterPro" id="IPR009061">
    <property type="entry name" value="DNA-bd_dom_put_sf"/>
</dbReference>
<keyword evidence="5 16" id="KW-0820">tRNA-binding</keyword>
<dbReference type="Gene3D" id="3.30.56.10">
    <property type="match status" value="2"/>
</dbReference>
<dbReference type="SUPFAM" id="SSF54991">
    <property type="entry name" value="Anticodon-binding domain of PheRS"/>
    <property type="match status" value="1"/>
</dbReference>
<dbReference type="GO" id="GO:0006432">
    <property type="term" value="P:phenylalanyl-tRNA aminoacylation"/>
    <property type="evidence" value="ECO:0007669"/>
    <property type="project" value="UniProtKB-UniRule"/>
</dbReference>
<evidence type="ECO:0000256" key="6">
    <source>
        <dbReference type="ARBA" id="ARBA00022598"/>
    </source>
</evidence>
<evidence type="ECO:0000256" key="9">
    <source>
        <dbReference type="ARBA" id="ARBA00022840"/>
    </source>
</evidence>
<dbReference type="GO" id="GO:0005524">
    <property type="term" value="F:ATP binding"/>
    <property type="evidence" value="ECO:0007669"/>
    <property type="project" value="UniProtKB-UniRule"/>
</dbReference>
<evidence type="ECO:0000256" key="8">
    <source>
        <dbReference type="ARBA" id="ARBA00022741"/>
    </source>
</evidence>
<dbReference type="NCBIfam" id="TIGR00472">
    <property type="entry name" value="pheT_bact"/>
    <property type="match status" value="1"/>
</dbReference>
<dbReference type="CDD" id="cd00769">
    <property type="entry name" value="PheRS_beta_core"/>
    <property type="match status" value="1"/>
</dbReference>
<keyword evidence="4 15" id="KW-0963">Cytoplasm</keyword>
<dbReference type="GO" id="GO:0000049">
    <property type="term" value="F:tRNA binding"/>
    <property type="evidence" value="ECO:0007669"/>
    <property type="project" value="UniProtKB-UniRule"/>
</dbReference>
<keyword evidence="11 16" id="KW-0694">RNA-binding</keyword>
<dbReference type="SUPFAM" id="SSF50249">
    <property type="entry name" value="Nucleic acid-binding proteins"/>
    <property type="match status" value="1"/>
</dbReference>
<dbReference type="InterPro" id="IPR036690">
    <property type="entry name" value="Fdx_antiC-bd_sf"/>
</dbReference>
<keyword evidence="10 15" id="KW-0460">Magnesium</keyword>
<keyword evidence="9 15" id="KW-0067">ATP-binding</keyword>
<feature type="binding site" evidence="15">
    <location>
        <position position="471"/>
    </location>
    <ligand>
        <name>Mg(2+)</name>
        <dbReference type="ChEBI" id="CHEBI:18420"/>
        <note>shared with alpha subunit</note>
    </ligand>
</feature>
<dbReference type="EC" id="6.1.1.20" evidence="15"/>
<dbReference type="InterPro" id="IPR020825">
    <property type="entry name" value="Phe-tRNA_synthase-like_B3/B4"/>
</dbReference>
<dbReference type="Gene3D" id="3.50.40.10">
    <property type="entry name" value="Phenylalanyl-trna Synthetase, Chain B, domain 3"/>
    <property type="match status" value="1"/>
</dbReference>
<evidence type="ECO:0000256" key="5">
    <source>
        <dbReference type="ARBA" id="ARBA00022555"/>
    </source>
</evidence>
<evidence type="ECO:0000259" key="19">
    <source>
        <dbReference type="PROSITE" id="PS51483"/>
    </source>
</evidence>
<dbReference type="PROSITE" id="PS51447">
    <property type="entry name" value="FDX_ACB"/>
    <property type="match status" value="1"/>
</dbReference>
<dbReference type="InterPro" id="IPR033714">
    <property type="entry name" value="tRNA_bind_bactPheRS"/>
</dbReference>
<dbReference type="InterPro" id="IPR005121">
    <property type="entry name" value="Fdx_antiC-bd"/>
</dbReference>
<dbReference type="KEGG" id="piv:NCTC13079_00994"/>
<evidence type="ECO:0000256" key="1">
    <source>
        <dbReference type="ARBA" id="ARBA00004496"/>
    </source>
</evidence>
<dbReference type="PROSITE" id="PS50886">
    <property type="entry name" value="TRBD"/>
    <property type="match status" value="1"/>
</dbReference>
<keyword evidence="6 15" id="KW-0436">Ligase</keyword>
<feature type="binding site" evidence="15">
    <location>
        <position position="461"/>
    </location>
    <ligand>
        <name>Mg(2+)</name>
        <dbReference type="ChEBI" id="CHEBI:18420"/>
        <note>shared with alpha subunit</note>
    </ligand>
</feature>
<dbReference type="GO" id="GO:0004826">
    <property type="term" value="F:phenylalanine-tRNA ligase activity"/>
    <property type="evidence" value="ECO:0007669"/>
    <property type="project" value="UniProtKB-UniRule"/>
</dbReference>
<dbReference type="CDD" id="cd02796">
    <property type="entry name" value="tRNA_bind_bactPheRS"/>
    <property type="match status" value="1"/>
</dbReference>
<name>A0A448V2A2_9FIRM</name>
<dbReference type="EMBL" id="LR134523">
    <property type="protein sequence ID" value="VEJ35814.1"/>
    <property type="molecule type" value="Genomic_DNA"/>
</dbReference>
<feature type="binding site" evidence="15">
    <location>
        <position position="467"/>
    </location>
    <ligand>
        <name>Mg(2+)</name>
        <dbReference type="ChEBI" id="CHEBI:18420"/>
        <note>shared with alpha subunit</note>
    </ligand>
</feature>
<dbReference type="InterPro" id="IPR041616">
    <property type="entry name" value="PheRS_beta_core"/>
</dbReference>
<dbReference type="AlphaFoldDB" id="A0A448V2A2"/>
<evidence type="ECO:0000256" key="13">
    <source>
        <dbReference type="ARBA" id="ARBA00023146"/>
    </source>
</evidence>
<feature type="domain" description="TRNA-binding" evidence="17">
    <location>
        <begin position="39"/>
        <end position="153"/>
    </location>
</feature>
<keyword evidence="21" id="KW-1185">Reference proteome</keyword>
<dbReference type="Proteomes" id="UP000269544">
    <property type="component" value="Chromosome"/>
</dbReference>
<dbReference type="SUPFAM" id="SSF46955">
    <property type="entry name" value="Putative DNA-binding domain"/>
    <property type="match status" value="1"/>
</dbReference>
<gene>
    <name evidence="15 20" type="primary">pheT</name>
    <name evidence="20" type="ORF">NCTC13079_00994</name>
</gene>
<dbReference type="Pfam" id="PF17759">
    <property type="entry name" value="tRNA_synthFbeta"/>
    <property type="match status" value="1"/>
</dbReference>
<dbReference type="SMART" id="SM00873">
    <property type="entry name" value="B3_4"/>
    <property type="match status" value="1"/>
</dbReference>
<dbReference type="SUPFAM" id="SSF55681">
    <property type="entry name" value="Class II aaRS and biotin synthetases"/>
    <property type="match status" value="1"/>
</dbReference>
<dbReference type="InterPro" id="IPR002547">
    <property type="entry name" value="tRNA-bd_dom"/>
</dbReference>
<keyword evidence="8 15" id="KW-0547">Nucleotide-binding</keyword>
<evidence type="ECO:0000256" key="2">
    <source>
        <dbReference type="ARBA" id="ARBA00008653"/>
    </source>
</evidence>
<keyword evidence="7 15" id="KW-0479">Metal-binding</keyword>
<comment type="subcellular location">
    <subcellularLocation>
        <location evidence="1 15">Cytoplasm</location>
    </subcellularLocation>
</comment>
<evidence type="ECO:0000313" key="20">
    <source>
        <dbReference type="EMBL" id="VEJ35814.1"/>
    </source>
</evidence>
<feature type="domain" description="FDX-ACB" evidence="18">
    <location>
        <begin position="703"/>
        <end position="796"/>
    </location>
</feature>
<evidence type="ECO:0000259" key="18">
    <source>
        <dbReference type="PROSITE" id="PS51447"/>
    </source>
</evidence>
<dbReference type="RefSeq" id="WP_126465571.1">
    <property type="nucleotide sequence ID" value="NZ_LR134523.1"/>
</dbReference>
<dbReference type="HAMAP" id="MF_00283">
    <property type="entry name" value="Phe_tRNA_synth_beta1"/>
    <property type="match status" value="1"/>
</dbReference>
<evidence type="ECO:0000256" key="16">
    <source>
        <dbReference type="PROSITE-ProRule" id="PRU00209"/>
    </source>
</evidence>
<dbReference type="GO" id="GO:0000287">
    <property type="term" value="F:magnesium ion binding"/>
    <property type="evidence" value="ECO:0007669"/>
    <property type="project" value="UniProtKB-UniRule"/>
</dbReference>
<comment type="cofactor">
    <cofactor evidence="15">
        <name>Mg(2+)</name>
        <dbReference type="ChEBI" id="CHEBI:18420"/>
    </cofactor>
    <text evidence="15">Binds 2 magnesium ions per tetramer.</text>
</comment>
<evidence type="ECO:0000256" key="10">
    <source>
        <dbReference type="ARBA" id="ARBA00022842"/>
    </source>
</evidence>
<evidence type="ECO:0000313" key="21">
    <source>
        <dbReference type="Proteomes" id="UP000269544"/>
    </source>
</evidence>
<accession>A0A448V2A2</accession>
<dbReference type="GO" id="GO:0140096">
    <property type="term" value="F:catalytic activity, acting on a protein"/>
    <property type="evidence" value="ECO:0007669"/>
    <property type="project" value="UniProtKB-ARBA"/>
</dbReference>
<dbReference type="PANTHER" id="PTHR10947:SF0">
    <property type="entry name" value="PHENYLALANINE--TRNA LIGASE BETA SUBUNIT"/>
    <property type="match status" value="1"/>
</dbReference>
<dbReference type="Pfam" id="PF03147">
    <property type="entry name" value="FDX-ACB"/>
    <property type="match status" value="1"/>
</dbReference>
<dbReference type="InterPro" id="IPR005147">
    <property type="entry name" value="tRNA_synthase_B5-dom"/>
</dbReference>
<evidence type="ECO:0000256" key="14">
    <source>
        <dbReference type="ARBA" id="ARBA00049255"/>
    </source>
</evidence>
<evidence type="ECO:0000256" key="4">
    <source>
        <dbReference type="ARBA" id="ARBA00022490"/>
    </source>
</evidence>
<protein>
    <recommendedName>
        <fullName evidence="15">Phenylalanine--tRNA ligase beta subunit</fullName>
        <ecNumber evidence="15">6.1.1.20</ecNumber>
    </recommendedName>
    <alternativeName>
        <fullName evidence="15">Phenylalanyl-tRNA synthetase beta subunit</fullName>
        <shortName evidence="15">PheRS</shortName>
    </alternativeName>
</protein>
<keyword evidence="12 15" id="KW-0648">Protein biosynthesis</keyword>
<dbReference type="SUPFAM" id="SSF56037">
    <property type="entry name" value="PheT/TilS domain"/>
    <property type="match status" value="1"/>
</dbReference>
<dbReference type="OrthoDB" id="9805455at2"/>
<keyword evidence="13 15" id="KW-0030">Aminoacyl-tRNA synthetase</keyword>
<dbReference type="InterPro" id="IPR012340">
    <property type="entry name" value="NA-bd_OB-fold"/>
</dbReference>
<dbReference type="Gene3D" id="3.30.930.10">
    <property type="entry name" value="Bira Bifunctional Protein, Domain 2"/>
    <property type="match status" value="1"/>
</dbReference>
<evidence type="ECO:0000256" key="3">
    <source>
        <dbReference type="ARBA" id="ARBA00011209"/>
    </source>
</evidence>
<dbReference type="GO" id="GO:0009328">
    <property type="term" value="C:phenylalanine-tRNA ligase complex"/>
    <property type="evidence" value="ECO:0007669"/>
    <property type="project" value="TreeGrafter"/>
</dbReference>
<reference evidence="20 21" key="1">
    <citation type="submission" date="2018-12" db="EMBL/GenBank/DDBJ databases">
        <authorList>
            <consortium name="Pathogen Informatics"/>
        </authorList>
    </citation>
    <scope>NUCLEOTIDE SEQUENCE [LARGE SCALE GENOMIC DNA]</scope>
    <source>
        <strain evidence="20 21">NCTC13079</strain>
    </source>
</reference>